<feature type="transmembrane region" description="Helical" evidence="2">
    <location>
        <begin position="414"/>
        <end position="439"/>
    </location>
</feature>
<dbReference type="PANTHER" id="PTHR22696:SF1">
    <property type="entry name" value="E3 UBIQUITIN-PROTEIN LIGASE RNF26"/>
    <property type="match status" value="1"/>
</dbReference>
<dbReference type="Pfam" id="PF12937">
    <property type="entry name" value="F-box-like"/>
    <property type="match status" value="1"/>
</dbReference>
<feature type="transmembrane region" description="Helical" evidence="2">
    <location>
        <begin position="122"/>
        <end position="141"/>
    </location>
</feature>
<evidence type="ECO:0000313" key="4">
    <source>
        <dbReference type="EMBL" id="TKA33539.1"/>
    </source>
</evidence>
<protein>
    <recommendedName>
        <fullName evidence="3">F-box domain-containing protein</fullName>
    </recommendedName>
</protein>
<feature type="compositionally biased region" description="Low complexity" evidence="1">
    <location>
        <begin position="1666"/>
        <end position="1684"/>
    </location>
</feature>
<feature type="compositionally biased region" description="Acidic residues" evidence="1">
    <location>
        <begin position="754"/>
        <end position="764"/>
    </location>
</feature>
<name>A0A4V5N5W7_9PEZI</name>
<dbReference type="InterPro" id="IPR036322">
    <property type="entry name" value="WD40_repeat_dom_sf"/>
</dbReference>
<sequence>MESTAASTNSSFAMDLLLVFPRLAQRAGVAAFHPLEAMDSIAGQLWKGGSMIADATGQQIANNTITNTSTALAQSTAIANEALQQAFVQSQQTWREGGDEVTSTVFSSILQGFNRLKNFGGIFSYLTSRWALATFTIALVLNRTQFYASSRVHLHLQWWLRLAIYGVPIAAFFVQLHTILQALRCQTSPDFPHLRYGDPLKKLAIDFGAEGGMLYWLSSSLLYWETDRSCCDAQHFSLDSVTGDRSELRGSMSLLFRFFLVLCTSQFFDTFASTLQGKQPMPETGMTIFEHSLAFAECEAMISSALGLGFFGTPKLSGSTGSQSSGPLVSRSEIMQRLNVPPEVLLVCLISSLSHLSSATLAVLGIRHRVRLVNTGIWACSYMAFFTYTFFKLFHEAVEHVTDLGVLRFPTVCMVGFVPHFLILVGIVVCGTIYGLALLTTALGMPSDSGTGMSFRRRLGWAYKNLQSNVQFSSASSIRIKMSEDFYSMLLKVGFSLLTAASEAVYLNEGSHIQVPGSTWADRQRIDEMANRLELRKRPSIPSALLGDDIARGVSFSDHQNAAVSPSPYARERRSQPKAPLPGSEQSQQGEMDTGLGIAQRRTRAQMTMDFFAGVLGLLTNINAQFIIGMLNRLGIERRPTWLLKAAGIRPGQQKSSSPFESNMTRNQRDFWMLGPGGRMMIAPNDDVDVEIETRRILQRVGNYHGEESLADQVYSWWRRGGWFGNLDDSGDYEDNDVDDDVTSMISMSTNASVDDDENGEDDDSGARTPTQQDPFSDRSREATPAVDGSLDMGMLTRLLNPHSADERDEARLLSYSLQSSRPMTRSQYRRQNDHSRSELLRRSGTIYASEDEELEDIEWFILEQRKKGQTKAPNASTWQSGGEGMGESGPQCVVCQSSPRTILEKLVQSTSTYQLTEIRFMHPESLATSQPVTIQEPTAQDDTPSFQHGLPAPEQPVSLLPADSAGAGTATAPSEEQLALDAAFAASLQERPRESDRLSPPLSTPSPPALNRIAEYESASTPPTRRREGPEFEVIKKQRSPGDKRSPIQELPSEILTHALAHLSPTDLTSVALVSKRFHELVTGPHAWRSAFSHYFPGPDSINSDLINDDDTVQAAVRSERRAFTRLTALASWRSEYITRTRLLRSLARGKPLQVIAPPSSSRTGQSHTAQPTVMYNSQLFTTINHLHATFGTGLNKRLPRFIHGADDTGTATSSDPSAGKADNWGQSDPQFFLQFAERFTGDAQYGLGPGEVVGVPNVMDVSQPYGMVYGEGSPGGMAYYRSTEEMRGRFLLFSSAMSLPEAGIPRIASTNEAMTSIWIAKSAAIPSLTEGLMGILTGSSLGVVTAYSLGSTGNGNSNYDHHFGRGQMTARWMLSPGVPIICIAIDPEYSLNRQAQNRIWAVVVNALGEVFYLTKFPRRSSQERGANLDDETIERTAWITGRTVYWNLVEPSRRSAKLDPYAEAGADGSYSPRSSWNGMCLSKEQIKAETLEIEAFATKKPKDFRAACTGWDMRRRLEVDFAGDDGNNAGENVVVLECGLEEDSVSSIRRYARCRFHEPAAAGSASPPSMTSGTTEASNMSSLFGSAASPAAASTPTSPVEHLGDSLPVDDSGGSITPRPMTEEWRVSLFSFGGLKRTQVLATTMDNSNLATQTISEDPLLGFSGRSTTSSPSLTPQSPTGPNHEPGDIPGQRARLMAVGTRTGSVLLWNVRAPLPKVAESVNTVDPVRIIYTDSPQISCLALSSLYLVHGGNDGLVQAWDPLGSTLQPVRTLNSRFSARARRRLTQAQASPQGVGINLFAAGAICLDPDSTVLRGMVSLGINLLYWSFSSSAADQYRSSKRKLRRSERGSNNGGERFSGATRSNLKDYIANEKYELDRERVRRDMESQRFAGRYGTELLDGSEEEMIAYAAMLSQESLEAETLRRGSDTSTAAATMPAGADHSAIETSNAASTPSPRLSAPKTDAELDADVAEAIRQSLLSSPGSGANEIPIRHAKPKGRKGSSARASPQVSPMMAGSSKGGEMTDMEFALQLSLAEEQSRQEQNDGYPSLSGVNGGDGKRSGKGKGRLS</sequence>
<proteinExistence type="predicted"/>
<keyword evidence="2" id="KW-0812">Transmembrane</keyword>
<dbReference type="SUPFAM" id="SSF50978">
    <property type="entry name" value="WD40 repeat-like"/>
    <property type="match status" value="1"/>
</dbReference>
<dbReference type="EMBL" id="NAJL01000002">
    <property type="protein sequence ID" value="TKA33539.1"/>
    <property type="molecule type" value="Genomic_DNA"/>
</dbReference>
<evidence type="ECO:0000313" key="5">
    <source>
        <dbReference type="Proteomes" id="UP000308549"/>
    </source>
</evidence>
<feature type="transmembrane region" description="Helical" evidence="2">
    <location>
        <begin position="611"/>
        <end position="631"/>
    </location>
</feature>
<keyword evidence="2" id="KW-1133">Transmembrane helix</keyword>
<feature type="region of interest" description="Disordered" evidence="1">
    <location>
        <begin position="1923"/>
        <end position="1964"/>
    </location>
</feature>
<feature type="transmembrane region" description="Helical" evidence="2">
    <location>
        <begin position="162"/>
        <end position="183"/>
    </location>
</feature>
<gene>
    <name evidence="4" type="ORF">B0A50_00374</name>
</gene>
<dbReference type="Gene3D" id="2.130.10.10">
    <property type="entry name" value="YVTN repeat-like/Quinoprotein amine dehydrogenase"/>
    <property type="match status" value="1"/>
</dbReference>
<feature type="compositionally biased region" description="Polar residues" evidence="1">
    <location>
        <begin position="938"/>
        <end position="947"/>
    </location>
</feature>
<dbReference type="SMART" id="SM00256">
    <property type="entry name" value="FBOX"/>
    <property type="match status" value="1"/>
</dbReference>
<dbReference type="InterPro" id="IPR001810">
    <property type="entry name" value="F-box_dom"/>
</dbReference>
<feature type="compositionally biased region" description="Basic residues" evidence="1">
    <location>
        <begin position="1996"/>
        <end position="2006"/>
    </location>
</feature>
<dbReference type="InterPro" id="IPR015943">
    <property type="entry name" value="WD40/YVTN_repeat-like_dom_sf"/>
</dbReference>
<evidence type="ECO:0000259" key="3">
    <source>
        <dbReference type="PROSITE" id="PS50181"/>
    </source>
</evidence>
<feature type="region of interest" description="Disordered" evidence="1">
    <location>
        <begin position="1658"/>
        <end position="1693"/>
    </location>
</feature>
<dbReference type="PROSITE" id="PS50181">
    <property type="entry name" value="FBOX"/>
    <property type="match status" value="1"/>
</dbReference>
<feature type="compositionally biased region" description="Polar residues" evidence="1">
    <location>
        <begin position="1948"/>
        <end position="1959"/>
    </location>
</feature>
<dbReference type="PANTHER" id="PTHR22696">
    <property type="entry name" value="E3 UBIQUITIN-PROTEIN LIGASE RNF26"/>
    <property type="match status" value="1"/>
</dbReference>
<feature type="compositionally biased region" description="Low complexity" evidence="1">
    <location>
        <begin position="1561"/>
        <end position="1577"/>
    </location>
</feature>
<feature type="region of interest" description="Disordered" evidence="1">
    <location>
        <begin position="560"/>
        <end position="593"/>
    </location>
</feature>
<dbReference type="Proteomes" id="UP000308549">
    <property type="component" value="Unassembled WGS sequence"/>
</dbReference>
<feature type="domain" description="F-box" evidence="3">
    <location>
        <begin position="1046"/>
        <end position="1092"/>
    </location>
</feature>
<feature type="region of interest" description="Disordered" evidence="1">
    <location>
        <begin position="989"/>
        <end position="1049"/>
    </location>
</feature>
<feature type="compositionally biased region" description="Polar residues" evidence="1">
    <location>
        <begin position="816"/>
        <end position="827"/>
    </location>
</feature>
<evidence type="ECO:0000256" key="1">
    <source>
        <dbReference type="SAM" id="MobiDB-lite"/>
    </source>
</evidence>
<feature type="transmembrane region" description="Helical" evidence="2">
    <location>
        <begin position="376"/>
        <end position="394"/>
    </location>
</feature>
<reference evidence="4 5" key="1">
    <citation type="submission" date="2017-03" db="EMBL/GenBank/DDBJ databases">
        <title>Genomes of endolithic fungi from Antarctica.</title>
        <authorList>
            <person name="Coleine C."/>
            <person name="Masonjones S."/>
            <person name="Stajich J.E."/>
        </authorList>
    </citation>
    <scope>NUCLEOTIDE SEQUENCE [LARGE SCALE GENOMIC DNA]</scope>
    <source>
        <strain evidence="4 5">CCFEE 6315</strain>
    </source>
</reference>
<feature type="region of interest" description="Disordered" evidence="1">
    <location>
        <begin position="816"/>
        <end position="839"/>
    </location>
</feature>
<dbReference type="GO" id="GO:0006511">
    <property type="term" value="P:ubiquitin-dependent protein catabolic process"/>
    <property type="evidence" value="ECO:0007669"/>
    <property type="project" value="TreeGrafter"/>
</dbReference>
<evidence type="ECO:0000256" key="2">
    <source>
        <dbReference type="SAM" id="Phobius"/>
    </source>
</evidence>
<keyword evidence="5" id="KW-1185">Reference proteome</keyword>
<organism evidence="4 5">
    <name type="scientific">Salinomyces thailandicus</name>
    <dbReference type="NCBI Taxonomy" id="706561"/>
    <lineage>
        <taxon>Eukaryota</taxon>
        <taxon>Fungi</taxon>
        <taxon>Dikarya</taxon>
        <taxon>Ascomycota</taxon>
        <taxon>Pezizomycotina</taxon>
        <taxon>Dothideomycetes</taxon>
        <taxon>Dothideomycetidae</taxon>
        <taxon>Mycosphaerellales</taxon>
        <taxon>Teratosphaeriaceae</taxon>
        <taxon>Salinomyces</taxon>
    </lineage>
</organism>
<dbReference type="GO" id="GO:0061630">
    <property type="term" value="F:ubiquitin protein ligase activity"/>
    <property type="evidence" value="ECO:0007669"/>
    <property type="project" value="TreeGrafter"/>
</dbReference>
<feature type="region of interest" description="Disordered" evidence="1">
    <location>
        <begin position="1561"/>
        <end position="1621"/>
    </location>
</feature>
<feature type="region of interest" description="Disordered" evidence="1">
    <location>
        <begin position="867"/>
        <end position="891"/>
    </location>
</feature>
<feature type="compositionally biased region" description="Basic and acidic residues" evidence="1">
    <location>
        <begin position="1026"/>
        <end position="1048"/>
    </location>
</feature>
<keyword evidence="2" id="KW-0472">Membrane</keyword>
<dbReference type="OrthoDB" id="66726at2759"/>
<feature type="region of interest" description="Disordered" evidence="1">
    <location>
        <begin position="938"/>
        <end position="974"/>
    </location>
</feature>
<dbReference type="InterPro" id="IPR036047">
    <property type="entry name" value="F-box-like_dom_sf"/>
</dbReference>
<accession>A0A4V5N5W7</accession>
<feature type="region of interest" description="Disordered" evidence="1">
    <location>
        <begin position="749"/>
        <end position="794"/>
    </location>
</feature>
<feature type="region of interest" description="Disordered" evidence="1">
    <location>
        <begin position="1982"/>
        <end position="2073"/>
    </location>
</feature>
<dbReference type="CDD" id="cd09917">
    <property type="entry name" value="F-box_SF"/>
    <property type="match status" value="1"/>
</dbReference>
<dbReference type="Gene3D" id="1.20.1280.50">
    <property type="match status" value="1"/>
</dbReference>
<feature type="compositionally biased region" description="Polar residues" evidence="1">
    <location>
        <begin position="872"/>
        <end position="881"/>
    </location>
</feature>
<feature type="region of interest" description="Disordered" evidence="1">
    <location>
        <begin position="1841"/>
        <end position="1865"/>
    </location>
</feature>
<dbReference type="GO" id="GO:0016567">
    <property type="term" value="P:protein ubiquitination"/>
    <property type="evidence" value="ECO:0007669"/>
    <property type="project" value="TreeGrafter"/>
</dbReference>
<feature type="compositionally biased region" description="Low complexity" evidence="1">
    <location>
        <begin position="1588"/>
        <end position="1601"/>
    </location>
</feature>
<dbReference type="SUPFAM" id="SSF81383">
    <property type="entry name" value="F-box domain"/>
    <property type="match status" value="1"/>
</dbReference>
<comment type="caution">
    <text evidence="4">The sequence shown here is derived from an EMBL/GenBank/DDBJ whole genome shotgun (WGS) entry which is preliminary data.</text>
</comment>